<sequence length="420" mass="46128">MNLERAKRLGYAPLLAMAMGFMMLRTLIVAHFLPLNEFANYSTGLLISGSFCMLACLGLQPLLQREMPVMMVRGRFKSSAALLAQCIVVASGCAALALVLAFAGVRAPSFPVHVTLLGLMHGLSQQCFIIATIESRSRWETMRYAYQNLARGLAVVMISTLLADFTRAAYPILVAEIIITLSLAQLILWKAFRRIGFRYISAIRLALNRFRRVQWKAAATLLLISVITFALLNVDRWAANQFLSSTRFALYSFAAIILVISGATQVLINASAYPMLARRFAANGAMAAFRVSWKLSVGLGVAGIVAYGPAYLALTAGTRLLYPQYAESAGLMAIFLVVGILRISDFWSSFLVITGQESRLLLLNVLSVILGLTTWVVWAQPWRDSPSPIDVAMLALVLNVFSYLLVSTTAFRFCRGKNKG</sequence>
<feature type="transmembrane region" description="Helical" evidence="1">
    <location>
        <begin position="332"/>
        <end position="353"/>
    </location>
</feature>
<protein>
    <recommendedName>
        <fullName evidence="4">O-antigen/teichoic acid export membrane protein</fullName>
    </recommendedName>
</protein>
<dbReference type="EMBL" id="JACCEW010000004">
    <property type="protein sequence ID" value="NYT38027.1"/>
    <property type="molecule type" value="Genomic_DNA"/>
</dbReference>
<keyword evidence="1" id="KW-0472">Membrane</keyword>
<feature type="transmembrane region" description="Helical" evidence="1">
    <location>
        <begin position="213"/>
        <end position="232"/>
    </location>
</feature>
<reference evidence="2 3" key="1">
    <citation type="submission" date="2020-07" db="EMBL/GenBank/DDBJ databases">
        <title>Taxonomic revisions and descriptions of new bacterial species based on genomic comparisons in the high-G+C-content subgroup of the family Alcaligenaceae.</title>
        <authorList>
            <person name="Szabo A."/>
            <person name="Felfoldi T."/>
        </authorList>
    </citation>
    <scope>NUCLEOTIDE SEQUENCE [LARGE SCALE GENOMIC DNA]</scope>
    <source>
        <strain evidence="2 3">DSM 25264</strain>
    </source>
</reference>
<evidence type="ECO:0000313" key="3">
    <source>
        <dbReference type="Proteomes" id="UP000580517"/>
    </source>
</evidence>
<feature type="transmembrane region" description="Helical" evidence="1">
    <location>
        <begin position="391"/>
        <end position="414"/>
    </location>
</feature>
<keyword evidence="1" id="KW-0812">Transmembrane</keyword>
<keyword evidence="3" id="KW-1185">Reference proteome</keyword>
<organism evidence="2 3">
    <name type="scientific">Allopusillimonas soli</name>
    <dbReference type="NCBI Taxonomy" id="659016"/>
    <lineage>
        <taxon>Bacteria</taxon>
        <taxon>Pseudomonadati</taxon>
        <taxon>Pseudomonadota</taxon>
        <taxon>Betaproteobacteria</taxon>
        <taxon>Burkholderiales</taxon>
        <taxon>Alcaligenaceae</taxon>
        <taxon>Allopusillimonas</taxon>
    </lineage>
</organism>
<gene>
    <name evidence="2" type="ORF">H0A68_14160</name>
</gene>
<dbReference type="OrthoDB" id="8907936at2"/>
<evidence type="ECO:0000313" key="2">
    <source>
        <dbReference type="EMBL" id="NYT38027.1"/>
    </source>
</evidence>
<feature type="transmembrane region" description="Helical" evidence="1">
    <location>
        <begin position="39"/>
        <end position="59"/>
    </location>
</feature>
<feature type="transmembrane region" description="Helical" evidence="1">
    <location>
        <begin position="12"/>
        <end position="33"/>
    </location>
</feature>
<keyword evidence="1" id="KW-1133">Transmembrane helix</keyword>
<feature type="transmembrane region" description="Helical" evidence="1">
    <location>
        <begin position="248"/>
        <end position="270"/>
    </location>
</feature>
<evidence type="ECO:0000256" key="1">
    <source>
        <dbReference type="SAM" id="Phobius"/>
    </source>
</evidence>
<dbReference type="Proteomes" id="UP000580517">
    <property type="component" value="Unassembled WGS sequence"/>
</dbReference>
<accession>A0A853FDL6</accession>
<proteinExistence type="predicted"/>
<feature type="transmembrane region" description="Helical" evidence="1">
    <location>
        <begin position="360"/>
        <end position="379"/>
    </location>
</feature>
<feature type="transmembrane region" description="Helical" evidence="1">
    <location>
        <begin position="169"/>
        <end position="192"/>
    </location>
</feature>
<evidence type="ECO:0008006" key="4">
    <source>
        <dbReference type="Google" id="ProtNLM"/>
    </source>
</evidence>
<dbReference type="RefSeq" id="WP_129969972.1">
    <property type="nucleotide sequence ID" value="NZ_JACCEW010000004.1"/>
</dbReference>
<feature type="transmembrane region" description="Helical" evidence="1">
    <location>
        <begin position="291"/>
        <end position="312"/>
    </location>
</feature>
<feature type="transmembrane region" description="Helical" evidence="1">
    <location>
        <begin position="80"/>
        <end position="104"/>
    </location>
</feature>
<dbReference type="AlphaFoldDB" id="A0A853FDL6"/>
<comment type="caution">
    <text evidence="2">The sequence shown here is derived from an EMBL/GenBank/DDBJ whole genome shotgun (WGS) entry which is preliminary data.</text>
</comment>
<name>A0A853FDL6_9BURK</name>